<keyword evidence="3" id="KW-1185">Reference proteome</keyword>
<feature type="compositionally biased region" description="Basic and acidic residues" evidence="1">
    <location>
        <begin position="1"/>
        <end position="10"/>
    </location>
</feature>
<dbReference type="Proteomes" id="UP001595765">
    <property type="component" value="Unassembled WGS sequence"/>
</dbReference>
<evidence type="ECO:0000313" key="2">
    <source>
        <dbReference type="EMBL" id="MFC4034479.1"/>
    </source>
</evidence>
<dbReference type="Pfam" id="PF21848">
    <property type="entry name" value="DUF6907"/>
    <property type="match status" value="1"/>
</dbReference>
<gene>
    <name evidence="2" type="ORF">ACFO3J_23815</name>
</gene>
<dbReference type="InterPro" id="IPR054202">
    <property type="entry name" value="DUF6907"/>
</dbReference>
<protein>
    <submittedName>
        <fullName evidence="2">DUF6907 domain-containing protein</fullName>
    </submittedName>
</protein>
<name>A0ABV8HUC3_9ACTN</name>
<dbReference type="RefSeq" id="WP_386432651.1">
    <property type="nucleotide sequence ID" value="NZ_JBHSBB010000014.1"/>
</dbReference>
<sequence>MTATAADRRRVGSATDGSAAEQSAGTAYAPASGGRRWTIATTPGFSATGYLPAWAEEDPSESGVPLDRLQIRLADINHWTRFDGQTMRVRSPAFGGEGAQLGEAHIFRGSIDCNPYAEDPDPRVPVVNLAIIEDFWINDLDPADLADLAAKLRAQADRLDHEIRPQLIAARADWAEHHAVLPQPAASPSRVLDRGTPRARPSGDSP</sequence>
<feature type="region of interest" description="Disordered" evidence="1">
    <location>
        <begin position="182"/>
        <end position="206"/>
    </location>
</feature>
<comment type="caution">
    <text evidence="2">The sequence shown here is derived from an EMBL/GenBank/DDBJ whole genome shotgun (WGS) entry which is preliminary data.</text>
</comment>
<dbReference type="EMBL" id="JBHSBB010000014">
    <property type="protein sequence ID" value="MFC4034479.1"/>
    <property type="molecule type" value="Genomic_DNA"/>
</dbReference>
<reference evidence="3" key="1">
    <citation type="journal article" date="2019" name="Int. J. Syst. Evol. Microbiol.">
        <title>The Global Catalogue of Microorganisms (GCM) 10K type strain sequencing project: providing services to taxonomists for standard genome sequencing and annotation.</title>
        <authorList>
            <consortium name="The Broad Institute Genomics Platform"/>
            <consortium name="The Broad Institute Genome Sequencing Center for Infectious Disease"/>
            <person name="Wu L."/>
            <person name="Ma J."/>
        </authorList>
    </citation>
    <scope>NUCLEOTIDE SEQUENCE [LARGE SCALE GENOMIC DNA]</scope>
    <source>
        <strain evidence="3">CGMCC 4.7237</strain>
    </source>
</reference>
<accession>A0ABV8HUC3</accession>
<feature type="region of interest" description="Disordered" evidence="1">
    <location>
        <begin position="1"/>
        <end position="40"/>
    </location>
</feature>
<organism evidence="2 3">
    <name type="scientific">Streptomyces polygonati</name>
    <dbReference type="NCBI Taxonomy" id="1617087"/>
    <lineage>
        <taxon>Bacteria</taxon>
        <taxon>Bacillati</taxon>
        <taxon>Actinomycetota</taxon>
        <taxon>Actinomycetes</taxon>
        <taxon>Kitasatosporales</taxon>
        <taxon>Streptomycetaceae</taxon>
        <taxon>Streptomyces</taxon>
    </lineage>
</organism>
<evidence type="ECO:0000256" key="1">
    <source>
        <dbReference type="SAM" id="MobiDB-lite"/>
    </source>
</evidence>
<evidence type="ECO:0000313" key="3">
    <source>
        <dbReference type="Proteomes" id="UP001595765"/>
    </source>
</evidence>
<proteinExistence type="predicted"/>